<dbReference type="PANTHER" id="PTHR30461:SF23">
    <property type="entry name" value="DNA RECOMBINASE-RELATED"/>
    <property type="match status" value="1"/>
</dbReference>
<sequence length="537" mass="61386">MQKTIQIIKPNKQLNSETLNTASLKKRVAAYARVSTDYEDQLNSYKVQCDSYTQTITSNPNYIFSGLFADQGISGTQAKKRPEFMKMIQSAKDGNIDLILTKSISRFGRNTVDVITYIRELREIGVEIFFEKENISSLDPKIDFMLTILSSIAQEESRAISSNVKWAIEKKAKNGIVDPRRIYGYNVEDGKYSINENESVVIKLIFTLALKGYNINDIVKMLNNKNILTMKGSNWKYGTVRHILQNERYCGDALLRKTVCIDYLTKKTVKNDNIVDKYYVSNNHVPIISREMFEDVQTILKHPSIALTHSNKITKYPLTGLIYCSKCGRTLKRQHIKSGSHQYVILNCNHTYNNMHICKSGSPKYDLVIGAALESVKELVSDKTPFNALLNHLDINTHLESLRAQKMQIKASMRSLHESLEPKPNDESIMQEITTLETTLSKIEIQMSIYVSTQLKLEYIKSLPELEEINESINFKDIYSIILADEQKILFIISPAKTITQLVDKIPNMLDSESMLSKMYVSKDGNHGIFYEVILYE</sequence>
<dbReference type="InterPro" id="IPR038109">
    <property type="entry name" value="DNA_bind_recomb_sf"/>
</dbReference>
<protein>
    <submittedName>
        <fullName evidence="3">Recombinase</fullName>
    </submittedName>
</protein>
<dbReference type="EMBL" id="LK028559">
    <property type="protein sequence ID" value="CDR30961.1"/>
    <property type="molecule type" value="Genomic_DNA"/>
</dbReference>
<dbReference type="InterPro" id="IPR006119">
    <property type="entry name" value="Resolv_N"/>
</dbReference>
<dbReference type="GO" id="GO:0003677">
    <property type="term" value="F:DNA binding"/>
    <property type="evidence" value="ECO:0007669"/>
    <property type="project" value="InterPro"/>
</dbReference>
<dbReference type="PANTHER" id="PTHR30461">
    <property type="entry name" value="DNA-INVERTASE FROM LAMBDOID PROPHAGE"/>
    <property type="match status" value="1"/>
</dbReference>
<dbReference type="PATRIC" id="fig|35623.3.peg.887"/>
<evidence type="ECO:0000259" key="1">
    <source>
        <dbReference type="PROSITE" id="PS51736"/>
    </source>
</evidence>
<dbReference type="PROSITE" id="PS51736">
    <property type="entry name" value="RECOMBINASES_3"/>
    <property type="match status" value="1"/>
</dbReference>
<feature type="domain" description="Recombinase" evidence="2">
    <location>
        <begin position="182"/>
        <end position="306"/>
    </location>
</feature>
<dbReference type="STRING" id="35623.Aocu_08880"/>
<dbReference type="InParanoid" id="A0A061AH66"/>
<dbReference type="Pfam" id="PF07508">
    <property type="entry name" value="Recombinase"/>
    <property type="match status" value="1"/>
</dbReference>
<dbReference type="AlphaFoldDB" id="A0A061AH66"/>
<dbReference type="Gene3D" id="3.40.50.1390">
    <property type="entry name" value="Resolvase, N-terminal catalytic domain"/>
    <property type="match status" value="1"/>
</dbReference>
<proteinExistence type="predicted"/>
<evidence type="ECO:0000259" key="2">
    <source>
        <dbReference type="PROSITE" id="PS51737"/>
    </source>
</evidence>
<dbReference type="GO" id="GO:0000150">
    <property type="term" value="F:DNA strand exchange activity"/>
    <property type="evidence" value="ECO:0007669"/>
    <property type="project" value="InterPro"/>
</dbReference>
<dbReference type="SUPFAM" id="SSF53041">
    <property type="entry name" value="Resolvase-like"/>
    <property type="match status" value="1"/>
</dbReference>
<dbReference type="Proteomes" id="UP000032434">
    <property type="component" value="Chromosome 1"/>
</dbReference>
<name>A0A061AH66_9MOLU</name>
<keyword evidence="4" id="KW-1185">Reference proteome</keyword>
<dbReference type="SMART" id="SM00857">
    <property type="entry name" value="Resolvase"/>
    <property type="match status" value="1"/>
</dbReference>
<accession>A0A061AH66</accession>
<dbReference type="CDD" id="cd00338">
    <property type="entry name" value="Ser_Recombinase"/>
    <property type="match status" value="1"/>
</dbReference>
<dbReference type="Pfam" id="PF13408">
    <property type="entry name" value="Zn_ribbon_recom"/>
    <property type="match status" value="1"/>
</dbReference>
<dbReference type="HOGENOM" id="CLU_010686_0_5_14"/>
<dbReference type="OrthoDB" id="40320at2"/>
<dbReference type="Pfam" id="PF00239">
    <property type="entry name" value="Resolvase"/>
    <property type="match status" value="1"/>
</dbReference>
<dbReference type="KEGG" id="aoc:Aocu_08880"/>
<evidence type="ECO:0000313" key="3">
    <source>
        <dbReference type="EMBL" id="CDR30961.1"/>
    </source>
</evidence>
<dbReference type="InterPro" id="IPR011109">
    <property type="entry name" value="DNA_bind_recombinase_dom"/>
</dbReference>
<dbReference type="Gene3D" id="3.90.1750.20">
    <property type="entry name" value="Putative Large Serine Recombinase, Chain B, Domain 2"/>
    <property type="match status" value="1"/>
</dbReference>
<dbReference type="InterPro" id="IPR050639">
    <property type="entry name" value="SSR_resolvase"/>
</dbReference>
<gene>
    <name evidence="3" type="ORF">Aocu_08880</name>
</gene>
<dbReference type="InterPro" id="IPR036162">
    <property type="entry name" value="Resolvase-like_N_sf"/>
</dbReference>
<dbReference type="PROSITE" id="PS51737">
    <property type="entry name" value="RECOMBINASE_DNA_BIND"/>
    <property type="match status" value="1"/>
</dbReference>
<evidence type="ECO:0000313" key="4">
    <source>
        <dbReference type="Proteomes" id="UP000032434"/>
    </source>
</evidence>
<feature type="domain" description="Resolvase/invertase-type recombinase catalytic" evidence="1">
    <location>
        <begin position="27"/>
        <end position="175"/>
    </location>
</feature>
<organism evidence="3 4">
    <name type="scientific">Acholeplasma oculi</name>
    <dbReference type="NCBI Taxonomy" id="35623"/>
    <lineage>
        <taxon>Bacteria</taxon>
        <taxon>Bacillati</taxon>
        <taxon>Mycoplasmatota</taxon>
        <taxon>Mollicutes</taxon>
        <taxon>Acholeplasmatales</taxon>
        <taxon>Acholeplasmataceae</taxon>
        <taxon>Acholeplasma</taxon>
    </lineage>
</organism>
<dbReference type="InterPro" id="IPR025827">
    <property type="entry name" value="Zn_ribbon_recom_dom"/>
</dbReference>
<reference evidence="4" key="1">
    <citation type="submission" date="2014-05" db="EMBL/GenBank/DDBJ databases">
        <authorList>
            <person name="Kube M."/>
        </authorList>
    </citation>
    <scope>NUCLEOTIDE SEQUENCE [LARGE SCALE GENOMIC DNA]</scope>
</reference>
<dbReference type="RefSeq" id="WP_052670051.1">
    <property type="nucleotide sequence ID" value="NZ_FUZK01000001.1"/>
</dbReference>